<name>A0ABR7JGU0_9FLAO</name>
<accession>A0ABR7JGU0</accession>
<evidence type="ECO:0000256" key="4">
    <source>
        <dbReference type="ARBA" id="ARBA00013213"/>
    </source>
</evidence>
<evidence type="ECO:0000313" key="14">
    <source>
        <dbReference type="Proteomes" id="UP000621670"/>
    </source>
</evidence>
<dbReference type="SUPFAM" id="SSF51735">
    <property type="entry name" value="NAD(P)-binding Rossmann-fold domains"/>
    <property type="match status" value="1"/>
</dbReference>
<dbReference type="EMBL" id="JACRUM010000005">
    <property type="protein sequence ID" value="MBC5863716.1"/>
    <property type="molecule type" value="Genomic_DNA"/>
</dbReference>
<keyword evidence="6" id="KW-0791">Threonine biosynthesis</keyword>
<feature type="domain" description="Aspartate/homoserine dehydrogenase NAD-binding" evidence="12">
    <location>
        <begin position="12"/>
        <end position="146"/>
    </location>
</feature>
<evidence type="ECO:0000256" key="7">
    <source>
        <dbReference type="ARBA" id="ARBA00022857"/>
    </source>
</evidence>
<proteinExistence type="predicted"/>
<reference evidence="13 14" key="1">
    <citation type="submission" date="2020-08" db="EMBL/GenBank/DDBJ databases">
        <title>Description of novel Flavobacterium F-400 isolate.</title>
        <authorList>
            <person name="Saticioglu I."/>
            <person name="Duman M."/>
            <person name="Altun S."/>
        </authorList>
    </citation>
    <scope>NUCLEOTIDE SEQUENCE [LARGE SCALE GENOMIC DNA]</scope>
    <source>
        <strain evidence="13 14">F-400</strain>
    </source>
</reference>
<keyword evidence="13" id="KW-0418">Kinase</keyword>
<keyword evidence="7" id="KW-0521">NADP</keyword>
<dbReference type="Gene3D" id="3.40.50.720">
    <property type="entry name" value="NAD(P)-binding Rossmann-like Domain"/>
    <property type="match status" value="1"/>
</dbReference>
<evidence type="ECO:0000313" key="13">
    <source>
        <dbReference type="EMBL" id="MBC5863716.1"/>
    </source>
</evidence>
<evidence type="ECO:0000256" key="5">
    <source>
        <dbReference type="ARBA" id="ARBA00022605"/>
    </source>
</evidence>
<dbReference type="SUPFAM" id="SSF55347">
    <property type="entry name" value="Glyceraldehyde-3-phosphate dehydrogenase-like, C-terminal domain"/>
    <property type="match status" value="1"/>
</dbReference>
<comment type="cofactor">
    <cofactor evidence="1">
        <name>a metal cation</name>
        <dbReference type="ChEBI" id="CHEBI:25213"/>
    </cofactor>
</comment>
<keyword evidence="13" id="KW-0808">Transferase</keyword>
<evidence type="ECO:0000256" key="2">
    <source>
        <dbReference type="ARBA" id="ARBA00005056"/>
    </source>
</evidence>
<dbReference type="InterPro" id="IPR001342">
    <property type="entry name" value="HDH_cat"/>
</dbReference>
<keyword evidence="8" id="KW-0560">Oxidoreductase</keyword>
<evidence type="ECO:0000256" key="1">
    <source>
        <dbReference type="ARBA" id="ARBA00001920"/>
    </source>
</evidence>
<dbReference type="InterPro" id="IPR036291">
    <property type="entry name" value="NAD(P)-bd_dom_sf"/>
</dbReference>
<dbReference type="EC" id="1.1.1.3" evidence="4"/>
<dbReference type="Pfam" id="PF03447">
    <property type="entry name" value="NAD_binding_3"/>
    <property type="match status" value="1"/>
</dbReference>
<evidence type="ECO:0000259" key="11">
    <source>
        <dbReference type="Pfam" id="PF00742"/>
    </source>
</evidence>
<comment type="catalytic activity">
    <reaction evidence="10">
        <text>L-homoserine + NADP(+) = L-aspartate 4-semialdehyde + NADPH + H(+)</text>
        <dbReference type="Rhea" id="RHEA:15761"/>
        <dbReference type="ChEBI" id="CHEBI:15378"/>
        <dbReference type="ChEBI" id="CHEBI:57476"/>
        <dbReference type="ChEBI" id="CHEBI:57783"/>
        <dbReference type="ChEBI" id="CHEBI:58349"/>
        <dbReference type="ChEBI" id="CHEBI:537519"/>
        <dbReference type="EC" id="1.1.1.3"/>
    </reaction>
    <physiologicalReaction direction="right-to-left" evidence="10">
        <dbReference type="Rhea" id="RHEA:15763"/>
    </physiologicalReaction>
</comment>
<dbReference type="Gene3D" id="3.30.360.10">
    <property type="entry name" value="Dihydrodipicolinate Reductase, domain 2"/>
    <property type="match status" value="1"/>
</dbReference>
<comment type="pathway">
    <text evidence="2">Amino-acid biosynthesis; L-threonine biosynthesis; L-threonine from L-aspartate: step 3/5.</text>
</comment>
<dbReference type="GO" id="GO:0016301">
    <property type="term" value="F:kinase activity"/>
    <property type="evidence" value="ECO:0007669"/>
    <property type="project" value="UniProtKB-KW"/>
</dbReference>
<feature type="domain" description="Homoserine dehydrogenase catalytic" evidence="11">
    <location>
        <begin position="154"/>
        <end position="354"/>
    </location>
</feature>
<evidence type="ECO:0000256" key="9">
    <source>
        <dbReference type="ARBA" id="ARBA00023167"/>
    </source>
</evidence>
<keyword evidence="5" id="KW-0028">Amino-acid biosynthesis</keyword>
<comment type="caution">
    <text evidence="13">The sequence shown here is derived from an EMBL/GenBank/DDBJ whole genome shotgun (WGS) entry which is preliminary data.</text>
</comment>
<dbReference type="RefSeq" id="WP_166136087.1">
    <property type="nucleotide sequence ID" value="NZ_JAAOBY010000004.1"/>
</dbReference>
<dbReference type="Pfam" id="PF00742">
    <property type="entry name" value="Homoserine_dh"/>
    <property type="match status" value="1"/>
</dbReference>
<evidence type="ECO:0000256" key="6">
    <source>
        <dbReference type="ARBA" id="ARBA00022697"/>
    </source>
</evidence>
<gene>
    <name evidence="13" type="ORF">H8R26_09800</name>
</gene>
<evidence type="ECO:0000256" key="3">
    <source>
        <dbReference type="ARBA" id="ARBA00005062"/>
    </source>
</evidence>
<dbReference type="Proteomes" id="UP000621670">
    <property type="component" value="Unassembled WGS sequence"/>
</dbReference>
<evidence type="ECO:0000256" key="10">
    <source>
        <dbReference type="ARBA" id="ARBA00048841"/>
    </source>
</evidence>
<evidence type="ECO:0000256" key="8">
    <source>
        <dbReference type="ARBA" id="ARBA00023002"/>
    </source>
</evidence>
<dbReference type="InterPro" id="IPR011147">
    <property type="entry name" value="Bifunc_Aspkin/hSer_DH"/>
</dbReference>
<dbReference type="PANTHER" id="PTHR43070:SF3">
    <property type="entry name" value="HOMOSERINE DEHYDROGENASE"/>
    <property type="match status" value="1"/>
</dbReference>
<evidence type="ECO:0000259" key="12">
    <source>
        <dbReference type="Pfam" id="PF03447"/>
    </source>
</evidence>
<organism evidence="13 14">
    <name type="scientific">Flavobacterium turcicum</name>
    <dbReference type="NCBI Taxonomy" id="2764718"/>
    <lineage>
        <taxon>Bacteria</taxon>
        <taxon>Pseudomonadati</taxon>
        <taxon>Bacteroidota</taxon>
        <taxon>Flavobacteriia</taxon>
        <taxon>Flavobacteriales</taxon>
        <taxon>Flavobacteriaceae</taxon>
        <taxon>Flavobacterium</taxon>
    </lineage>
</organism>
<keyword evidence="14" id="KW-1185">Reference proteome</keyword>
<keyword evidence="9" id="KW-0486">Methionine biosynthesis</keyword>
<protein>
    <recommendedName>
        <fullName evidence="4">homoserine dehydrogenase</fullName>
        <ecNumber evidence="4">1.1.1.3</ecNumber>
    </recommendedName>
</protein>
<dbReference type="InterPro" id="IPR005106">
    <property type="entry name" value="Asp/hSer_DH_NAD-bd"/>
</dbReference>
<dbReference type="PANTHER" id="PTHR43070">
    <property type="match status" value="1"/>
</dbReference>
<comment type="pathway">
    <text evidence="3">Amino-acid biosynthesis; L-methionine biosynthesis via de novo pathway; L-homoserine from L-aspartate: step 3/3.</text>
</comment>
<sequence length="368" mass="41475">MSTLRINLILFGIGNVGSALINQIFESQQFFQEKKNIDLRFPIITNSSLAFFEKEGVKNAWESNFDQLAIPFTIDDIIDYAKRKQLENVIVVDATASADLVRQYIPIIQNGFDIVAANKNANIAHIDFYREIRRNLKKFDKSFLYETNFEAAIPALQIVNDLYYSGEKITKIKGVFSESLSYILNRFGSEEVSFSTIVQEAKKNGLLPKESKEEFSGVSVAKKVLLLARELGCNVNLSDVKINPLLQFCSERAAAKSKFPFDLEAVDGVFREKKNDQKQYEVLRYIGEISIPDNKLEVKLISETIYSAIGQLKGASTVFEIYTEARGDLPIVVNGDHSGKKAETIARGLLSDILKVSEKIKTKETIWL</sequence>